<evidence type="ECO:0000313" key="6">
    <source>
        <dbReference type="EMBL" id="NEY91885.1"/>
    </source>
</evidence>
<protein>
    <recommendedName>
        <fullName evidence="1">diguanylate cyclase</fullName>
        <ecNumber evidence="1">2.7.7.65</ecNumber>
    </recommendedName>
</protein>
<dbReference type="GO" id="GO:0052621">
    <property type="term" value="F:diguanylate cyclase activity"/>
    <property type="evidence" value="ECO:0007669"/>
    <property type="project" value="UniProtKB-EC"/>
</dbReference>
<dbReference type="Gene3D" id="3.40.50.2300">
    <property type="match status" value="1"/>
</dbReference>
<feature type="domain" description="Response regulatory" evidence="4">
    <location>
        <begin position="4"/>
        <end position="120"/>
    </location>
</feature>
<dbReference type="PROSITE" id="PS50110">
    <property type="entry name" value="RESPONSE_REGULATORY"/>
    <property type="match status" value="1"/>
</dbReference>
<dbReference type="FunFam" id="3.30.70.270:FF:000001">
    <property type="entry name" value="Diguanylate cyclase domain protein"/>
    <property type="match status" value="1"/>
</dbReference>
<dbReference type="SMART" id="SM00448">
    <property type="entry name" value="REC"/>
    <property type="match status" value="1"/>
</dbReference>
<dbReference type="PANTHER" id="PTHR45138">
    <property type="entry name" value="REGULATORY COMPONENTS OF SENSORY TRANSDUCTION SYSTEM"/>
    <property type="match status" value="1"/>
</dbReference>
<keyword evidence="3" id="KW-0597">Phosphoprotein</keyword>
<keyword evidence="7" id="KW-1185">Reference proteome</keyword>
<dbReference type="GO" id="GO:1902201">
    <property type="term" value="P:negative regulation of bacterial-type flagellum-dependent cell motility"/>
    <property type="evidence" value="ECO:0007669"/>
    <property type="project" value="TreeGrafter"/>
</dbReference>
<evidence type="ECO:0000313" key="7">
    <source>
        <dbReference type="Proteomes" id="UP000477782"/>
    </source>
</evidence>
<dbReference type="SUPFAM" id="SSF55073">
    <property type="entry name" value="Nucleotide cyclase"/>
    <property type="match status" value="1"/>
</dbReference>
<feature type="domain" description="GGDEF" evidence="5">
    <location>
        <begin position="330"/>
        <end position="469"/>
    </location>
</feature>
<dbReference type="InterPro" id="IPR011006">
    <property type="entry name" value="CheY-like_superfamily"/>
</dbReference>
<dbReference type="GO" id="GO:0043709">
    <property type="term" value="P:cell adhesion involved in single-species biofilm formation"/>
    <property type="evidence" value="ECO:0007669"/>
    <property type="project" value="TreeGrafter"/>
</dbReference>
<dbReference type="Pfam" id="PF00072">
    <property type="entry name" value="Response_reg"/>
    <property type="match status" value="1"/>
</dbReference>
<dbReference type="Pfam" id="PF00990">
    <property type="entry name" value="GGDEF"/>
    <property type="match status" value="1"/>
</dbReference>
<dbReference type="Proteomes" id="UP000477782">
    <property type="component" value="Unassembled WGS sequence"/>
</dbReference>
<accession>A0A6M0QWR0</accession>
<organism evidence="6 7">
    <name type="scientific">Tabrizicola oligotrophica</name>
    <dbReference type="NCBI Taxonomy" id="2710650"/>
    <lineage>
        <taxon>Bacteria</taxon>
        <taxon>Pseudomonadati</taxon>
        <taxon>Pseudomonadota</taxon>
        <taxon>Alphaproteobacteria</taxon>
        <taxon>Rhodobacterales</taxon>
        <taxon>Paracoccaceae</taxon>
        <taxon>Tabrizicola</taxon>
    </lineage>
</organism>
<dbReference type="GO" id="GO:0005886">
    <property type="term" value="C:plasma membrane"/>
    <property type="evidence" value="ECO:0007669"/>
    <property type="project" value="TreeGrafter"/>
</dbReference>
<dbReference type="InterPro" id="IPR000160">
    <property type="entry name" value="GGDEF_dom"/>
</dbReference>
<feature type="modified residue" description="4-aspartylphosphate" evidence="3">
    <location>
        <position position="53"/>
    </location>
</feature>
<dbReference type="PROSITE" id="PS50887">
    <property type="entry name" value="GGDEF"/>
    <property type="match status" value="1"/>
</dbReference>
<dbReference type="NCBIfam" id="TIGR00254">
    <property type="entry name" value="GGDEF"/>
    <property type="match status" value="1"/>
</dbReference>
<dbReference type="EC" id="2.7.7.65" evidence="1"/>
<evidence type="ECO:0000256" key="1">
    <source>
        <dbReference type="ARBA" id="ARBA00012528"/>
    </source>
</evidence>
<comment type="caution">
    <text evidence="6">The sequence shown here is derived from an EMBL/GenBank/DDBJ whole genome shotgun (WGS) entry which is preliminary data.</text>
</comment>
<dbReference type="CDD" id="cd01949">
    <property type="entry name" value="GGDEF"/>
    <property type="match status" value="1"/>
</dbReference>
<dbReference type="InterPro" id="IPR029787">
    <property type="entry name" value="Nucleotide_cyclase"/>
</dbReference>
<reference evidence="6 7" key="1">
    <citation type="submission" date="2020-02" db="EMBL/GenBank/DDBJ databases">
        <authorList>
            <person name="Chen W.-M."/>
        </authorList>
    </citation>
    <scope>NUCLEOTIDE SEQUENCE [LARGE SCALE GENOMIC DNA]</scope>
    <source>
        <strain evidence="6 7">KMS-5</strain>
    </source>
</reference>
<evidence type="ECO:0000259" key="4">
    <source>
        <dbReference type="PROSITE" id="PS50110"/>
    </source>
</evidence>
<dbReference type="Gene3D" id="3.30.70.270">
    <property type="match status" value="1"/>
</dbReference>
<dbReference type="PANTHER" id="PTHR45138:SF9">
    <property type="entry name" value="DIGUANYLATE CYCLASE DGCM-RELATED"/>
    <property type="match status" value="1"/>
</dbReference>
<dbReference type="EMBL" id="JAAIVJ010000015">
    <property type="protein sequence ID" value="NEY91885.1"/>
    <property type="molecule type" value="Genomic_DNA"/>
</dbReference>
<evidence type="ECO:0000256" key="3">
    <source>
        <dbReference type="PROSITE-ProRule" id="PRU00169"/>
    </source>
</evidence>
<dbReference type="InterPro" id="IPR050469">
    <property type="entry name" value="Diguanylate_Cyclase"/>
</dbReference>
<dbReference type="GO" id="GO:0000160">
    <property type="term" value="P:phosphorelay signal transduction system"/>
    <property type="evidence" value="ECO:0007669"/>
    <property type="project" value="InterPro"/>
</dbReference>
<dbReference type="InterPro" id="IPR043128">
    <property type="entry name" value="Rev_trsase/Diguanyl_cyclase"/>
</dbReference>
<evidence type="ECO:0000259" key="5">
    <source>
        <dbReference type="PROSITE" id="PS50887"/>
    </source>
</evidence>
<comment type="catalytic activity">
    <reaction evidence="2">
        <text>2 GTP = 3',3'-c-di-GMP + 2 diphosphate</text>
        <dbReference type="Rhea" id="RHEA:24898"/>
        <dbReference type="ChEBI" id="CHEBI:33019"/>
        <dbReference type="ChEBI" id="CHEBI:37565"/>
        <dbReference type="ChEBI" id="CHEBI:58805"/>
        <dbReference type="EC" id="2.7.7.65"/>
    </reaction>
</comment>
<dbReference type="SUPFAM" id="SSF52172">
    <property type="entry name" value="CheY-like"/>
    <property type="match status" value="2"/>
</dbReference>
<dbReference type="SMART" id="SM00267">
    <property type="entry name" value="GGDEF"/>
    <property type="match status" value="1"/>
</dbReference>
<dbReference type="InterPro" id="IPR001789">
    <property type="entry name" value="Sig_transdc_resp-reg_receiver"/>
</dbReference>
<evidence type="ECO:0000256" key="2">
    <source>
        <dbReference type="ARBA" id="ARBA00034247"/>
    </source>
</evidence>
<sequence>MGGKVLIVDDVATNRIVMKAKLTAAGYLPEVAADGGTCLVMAKAGLPDLILLDFALPDMPGAEVLHRLRAEPATRDIPVVVFSASQSAANRIEAFQAGADEFLLKQLDDQTLMARIRSLVRAREAMAGLGSALGQGLAPAPAALPPAGLAEPARSYRPSGTVALILQRPEVALFLRRSLAGRLQDGLVTLSPEDALAGSLQAGPSPDLFIIDADLAIQGGGLRLMSDLRSRTGTREASFAIYCGPDSPMSAAMAFDLGASDLFTPDMPAQELALRLHRLMALKRRADQLRASVRDGLRLAVIDPLTGLHNRRYGLAQMQAIAERARATGAVFAILVADIDNFKSVNDRFGHAAGDAVLAEVAQRLRLNLRAGDLIARIGGEEFLIALPDIALPEARAIAERLCLAMSDRPFQLAREQALPVTMSIGLAISEAGATPAQIETVTDIFDRADRALLRSKTAGRNQVTISRRAA</sequence>
<gene>
    <name evidence="6" type="ORF">G4Z14_16460</name>
</gene>
<name>A0A6M0QWR0_9RHOB</name>
<dbReference type="AlphaFoldDB" id="A0A6M0QWR0"/>
<proteinExistence type="predicted"/>